<dbReference type="PANTHER" id="PTHR30203">
    <property type="entry name" value="OUTER MEMBRANE CATION EFFLUX PROTEIN"/>
    <property type="match status" value="1"/>
</dbReference>
<keyword evidence="2 3" id="KW-0449">Lipoprotein</keyword>
<evidence type="ECO:0000313" key="4">
    <source>
        <dbReference type="Proteomes" id="UP000198931"/>
    </source>
</evidence>
<keyword evidence="2" id="KW-1134">Transmembrane beta strand</keyword>
<evidence type="ECO:0000256" key="2">
    <source>
        <dbReference type="RuleBase" id="RU362097"/>
    </source>
</evidence>
<accession>A0A1I3CTV1</accession>
<dbReference type="Proteomes" id="UP000198931">
    <property type="component" value="Unassembled WGS sequence"/>
</dbReference>
<dbReference type="GO" id="GO:0005886">
    <property type="term" value="C:plasma membrane"/>
    <property type="evidence" value="ECO:0007669"/>
    <property type="project" value="UniProtKB-SubCell"/>
</dbReference>
<comment type="similarity">
    <text evidence="1 2">Belongs to the outer membrane factor (OMF) (TC 1.B.17) family.</text>
</comment>
<dbReference type="RefSeq" id="WP_090078202.1">
    <property type="nucleotide sequence ID" value="NZ_FOQT01000001.1"/>
</dbReference>
<dbReference type="OrthoDB" id="9770517at2"/>
<dbReference type="Gene3D" id="2.20.200.10">
    <property type="entry name" value="Outer membrane efflux proteins (OEP)"/>
    <property type="match status" value="1"/>
</dbReference>
<reference evidence="3 4" key="1">
    <citation type="submission" date="2016-10" db="EMBL/GenBank/DDBJ databases">
        <authorList>
            <person name="de Groot N.N."/>
        </authorList>
    </citation>
    <scope>NUCLEOTIDE SEQUENCE [LARGE SCALE GENOMIC DNA]</scope>
    <source>
        <strain evidence="3 4">DSM 26000</strain>
    </source>
</reference>
<protein>
    <submittedName>
        <fullName evidence="3">Efflux transporter, outer membrane factor (OMF) lipoprotein, NodT family</fullName>
    </submittedName>
</protein>
<dbReference type="EMBL" id="FOQT01000001">
    <property type="protein sequence ID" value="SFH77768.1"/>
    <property type="molecule type" value="Genomic_DNA"/>
</dbReference>
<proteinExistence type="inferred from homology"/>
<dbReference type="PANTHER" id="PTHR30203:SF33">
    <property type="entry name" value="BLR4455 PROTEIN"/>
    <property type="match status" value="1"/>
</dbReference>
<gene>
    <name evidence="3" type="ORF">SAMN05443292_0067</name>
</gene>
<dbReference type="GO" id="GO:0015562">
    <property type="term" value="F:efflux transmembrane transporter activity"/>
    <property type="evidence" value="ECO:0007669"/>
    <property type="project" value="InterPro"/>
</dbReference>
<evidence type="ECO:0000313" key="3">
    <source>
        <dbReference type="EMBL" id="SFH77768.1"/>
    </source>
</evidence>
<keyword evidence="2" id="KW-0472">Membrane</keyword>
<keyword evidence="2" id="KW-0564">Palmitate</keyword>
<dbReference type="NCBIfam" id="TIGR01845">
    <property type="entry name" value="outer_NodT"/>
    <property type="match status" value="1"/>
</dbReference>
<dbReference type="AlphaFoldDB" id="A0A1I3CTV1"/>
<organism evidence="3 4">
    <name type="scientific">Halpernia frigidisoli</name>
    <dbReference type="NCBI Taxonomy" id="1125876"/>
    <lineage>
        <taxon>Bacteria</taxon>
        <taxon>Pseudomonadati</taxon>
        <taxon>Bacteroidota</taxon>
        <taxon>Flavobacteriia</taxon>
        <taxon>Flavobacteriales</taxon>
        <taxon>Weeksellaceae</taxon>
        <taxon>Chryseobacterium group</taxon>
        <taxon>Halpernia</taxon>
    </lineage>
</organism>
<sequence length="507" mass="56134">MKLSNINFRRIFGATLPPSVPNLFVSSQKGFPLKSGCRFLRLRNVASVVAFLLIALSLSSCFTREKYTKPAEFNENIFRSDMLPKDSNTIAKISWKEFFKDPVLQGHISKALENNLDIRVAVQNIIAAEASLKQSKAALLPTLSAGPGYSFQTQSINTQFGSIIGSRRYVNQFDLTANMSWDVDIWGRLKSQEKAQLAAYLGTVAAHKSVKSELVAAIANNYYQLLTLDEQKDIINRTIAIRNKNLETTKALKIAGILTEVAVQQSEALVFNAQALLVDIDVQIQLLENSTSVLLGVAPQAIARTSSKDQTFPNGTSTGYSSQLLSNRPDVLQAEFNLMQQLELKNAARAAFYPSLQLTASGGLQTVDVDKFFTVNSLFASVIGGLTQPIFNGRQIRSNYEISKANQQIAYLNFRKTFLTAGQEVSDALKRFQSQDAFIGYKIQEKDAYQKSVDDSQELVNYGLANYLEVLNASERLLTAELNISTAELTKMQANIELYRALGGGWR</sequence>
<comment type="subcellular location">
    <subcellularLocation>
        <location evidence="2">Cell membrane</location>
        <topology evidence="2">Lipid-anchor</topology>
    </subcellularLocation>
</comment>
<dbReference type="Gene3D" id="1.20.1600.10">
    <property type="entry name" value="Outer membrane efflux proteins (OEP)"/>
    <property type="match status" value="1"/>
</dbReference>
<name>A0A1I3CTV1_9FLAO</name>
<evidence type="ECO:0000256" key="1">
    <source>
        <dbReference type="ARBA" id="ARBA00007613"/>
    </source>
</evidence>
<dbReference type="Pfam" id="PF02321">
    <property type="entry name" value="OEP"/>
    <property type="match status" value="2"/>
</dbReference>
<keyword evidence="4" id="KW-1185">Reference proteome</keyword>
<keyword evidence="2" id="KW-0812">Transmembrane</keyword>
<dbReference type="InterPro" id="IPR010131">
    <property type="entry name" value="MdtP/NodT-like"/>
</dbReference>
<dbReference type="SUPFAM" id="SSF56954">
    <property type="entry name" value="Outer membrane efflux proteins (OEP)"/>
    <property type="match status" value="1"/>
</dbReference>
<dbReference type="STRING" id="1125876.SAMN05443292_0067"/>
<dbReference type="InterPro" id="IPR003423">
    <property type="entry name" value="OMP_efflux"/>
</dbReference>